<dbReference type="STRING" id="1391653.AKJ08_1451"/>
<evidence type="ECO:0000256" key="1">
    <source>
        <dbReference type="SAM" id="SignalP"/>
    </source>
</evidence>
<reference evidence="2 3" key="1">
    <citation type="submission" date="2015-08" db="EMBL/GenBank/DDBJ databases">
        <authorList>
            <person name="Babu N.S."/>
            <person name="Beckwith C.J."/>
            <person name="Beseler K.G."/>
            <person name="Brison A."/>
            <person name="Carone J.V."/>
            <person name="Caskin T.P."/>
            <person name="Diamond M."/>
            <person name="Durham M.E."/>
            <person name="Foxe J.M."/>
            <person name="Go M."/>
            <person name="Henderson B.A."/>
            <person name="Jones I.B."/>
            <person name="McGettigan J.A."/>
            <person name="Micheletti S.J."/>
            <person name="Nasrallah M.E."/>
            <person name="Ortiz D."/>
            <person name="Piller C.R."/>
            <person name="Privatt S.R."/>
            <person name="Schneider S.L."/>
            <person name="Sharp S."/>
            <person name="Smith T.C."/>
            <person name="Stanton J.D."/>
            <person name="Ullery H.E."/>
            <person name="Wilson R.J."/>
            <person name="Serrano M.G."/>
            <person name="Buck G."/>
            <person name="Lee V."/>
            <person name="Wang Y."/>
            <person name="Carvalho R."/>
            <person name="Voegtly L."/>
            <person name="Shi R."/>
            <person name="Duckworth R."/>
            <person name="Johnson A."/>
            <person name="Loviza R."/>
            <person name="Walstead R."/>
            <person name="Shah Z."/>
            <person name="Kiflezghi M."/>
            <person name="Wade K."/>
            <person name="Ball S.L."/>
            <person name="Bradley K.W."/>
            <person name="Asai D.J."/>
            <person name="Bowman C.A."/>
            <person name="Russell D.A."/>
            <person name="Pope W.H."/>
            <person name="Jacobs-Sera D."/>
            <person name="Hendrix R.W."/>
            <person name="Hatfull G.F."/>
        </authorList>
    </citation>
    <scope>NUCLEOTIDE SEQUENCE [LARGE SCALE GENOMIC DNA]</scope>
    <source>
        <strain evidence="2 3">DSM 27710</strain>
    </source>
</reference>
<keyword evidence="1" id="KW-0732">Signal</keyword>
<feature type="signal peptide" evidence="1">
    <location>
        <begin position="1"/>
        <end position="23"/>
    </location>
</feature>
<protein>
    <recommendedName>
        <fullName evidence="4">Lipoprotein</fullName>
    </recommendedName>
</protein>
<feature type="chain" id="PRO_5005465898" description="Lipoprotein" evidence="1">
    <location>
        <begin position="24"/>
        <end position="132"/>
    </location>
</feature>
<dbReference type="PROSITE" id="PS51257">
    <property type="entry name" value="PROKAR_LIPOPROTEIN"/>
    <property type="match status" value="1"/>
</dbReference>
<organism evidence="2 3">
    <name type="scientific">Vulgatibacter incomptus</name>
    <dbReference type="NCBI Taxonomy" id="1391653"/>
    <lineage>
        <taxon>Bacteria</taxon>
        <taxon>Pseudomonadati</taxon>
        <taxon>Myxococcota</taxon>
        <taxon>Myxococcia</taxon>
        <taxon>Myxococcales</taxon>
        <taxon>Cystobacterineae</taxon>
        <taxon>Vulgatibacteraceae</taxon>
        <taxon>Vulgatibacter</taxon>
    </lineage>
</organism>
<evidence type="ECO:0008006" key="4">
    <source>
        <dbReference type="Google" id="ProtNLM"/>
    </source>
</evidence>
<evidence type="ECO:0000313" key="2">
    <source>
        <dbReference type="EMBL" id="AKU91064.1"/>
    </source>
</evidence>
<dbReference type="EMBL" id="CP012332">
    <property type="protein sequence ID" value="AKU91064.1"/>
    <property type="molecule type" value="Genomic_DNA"/>
</dbReference>
<sequence>MFVRSPARLAVLPAFLLFFAFLAACGEDLGFGGDRLDADPLYFSAQRFYCPPRGPSCPPFACDVDPSGRVGNCDPGCAADNSTAFQYMGQDRSALCVPERCTVRAQGAAPVCDFDRCADDHITTYVFEFSCP</sequence>
<keyword evidence="3" id="KW-1185">Reference proteome</keyword>
<dbReference type="KEGG" id="vin:AKJ08_1451"/>
<dbReference type="AlphaFoldDB" id="A0A0K1PD66"/>
<gene>
    <name evidence="2" type="ORF">AKJ08_1451</name>
</gene>
<accession>A0A0K1PD66</accession>
<evidence type="ECO:0000313" key="3">
    <source>
        <dbReference type="Proteomes" id="UP000055590"/>
    </source>
</evidence>
<dbReference type="Proteomes" id="UP000055590">
    <property type="component" value="Chromosome"/>
</dbReference>
<proteinExistence type="predicted"/>
<name>A0A0K1PD66_9BACT</name>
<dbReference type="RefSeq" id="WP_050725433.1">
    <property type="nucleotide sequence ID" value="NZ_CP012332.1"/>
</dbReference>